<gene>
    <name evidence="2" type="ORF">U0070_013339</name>
</gene>
<dbReference type="GO" id="GO:0005125">
    <property type="term" value="F:cytokine activity"/>
    <property type="evidence" value="ECO:0007669"/>
    <property type="project" value="InterPro"/>
</dbReference>
<feature type="chain" id="PRO_5043900643" evidence="1">
    <location>
        <begin position="19"/>
        <end position="111"/>
    </location>
</feature>
<dbReference type="Gene3D" id="1.20.1250.90">
    <property type="entry name" value="Thymic stromal lymphopoietin"/>
    <property type="match status" value="1"/>
</dbReference>
<dbReference type="GO" id="GO:0001961">
    <property type="term" value="P:positive regulation of cytokine-mediated signaling pathway"/>
    <property type="evidence" value="ECO:0007669"/>
    <property type="project" value="TreeGrafter"/>
</dbReference>
<dbReference type="GO" id="GO:0005576">
    <property type="term" value="C:extracellular region"/>
    <property type="evidence" value="ECO:0007669"/>
    <property type="project" value="TreeGrafter"/>
</dbReference>
<reference evidence="2 3" key="1">
    <citation type="journal article" date="2023" name="bioRxiv">
        <title>Conserved and derived expression patterns and positive selection on dental genes reveal complex evolutionary context of ever-growing rodent molars.</title>
        <authorList>
            <person name="Calamari Z.T."/>
            <person name="Song A."/>
            <person name="Cohen E."/>
            <person name="Akter M."/>
            <person name="Roy R.D."/>
            <person name="Hallikas O."/>
            <person name="Christensen M.M."/>
            <person name="Li P."/>
            <person name="Marangoni P."/>
            <person name="Jernvall J."/>
            <person name="Klein O.D."/>
        </authorList>
    </citation>
    <scope>NUCLEOTIDE SEQUENCE [LARGE SCALE GENOMIC DNA]</scope>
    <source>
        <strain evidence="2">V071</strain>
    </source>
</reference>
<name>A0AAW0JRP0_MYOGA</name>
<dbReference type="Pfam" id="PF15216">
    <property type="entry name" value="TSLP"/>
    <property type="match status" value="1"/>
</dbReference>
<proteinExistence type="predicted"/>
<feature type="signal peptide" evidence="1">
    <location>
        <begin position="1"/>
        <end position="18"/>
    </location>
</feature>
<dbReference type="GO" id="GO:0005139">
    <property type="term" value="F:interleukin-7 receptor binding"/>
    <property type="evidence" value="ECO:0007669"/>
    <property type="project" value="TreeGrafter"/>
</dbReference>
<dbReference type="InterPro" id="IPR029189">
    <property type="entry name" value="TSLP"/>
</dbReference>
<dbReference type="PANTHER" id="PTHR38003:SF1">
    <property type="entry name" value="THYMIC STROMAL LYMPHOPOIETIN"/>
    <property type="match status" value="1"/>
</dbReference>
<dbReference type="InterPro" id="IPR038329">
    <property type="entry name" value="TSLP_sf"/>
</dbReference>
<evidence type="ECO:0000313" key="2">
    <source>
        <dbReference type="EMBL" id="KAK7829653.1"/>
    </source>
</evidence>
<evidence type="ECO:0000256" key="1">
    <source>
        <dbReference type="SAM" id="SignalP"/>
    </source>
</evidence>
<evidence type="ECO:0000313" key="3">
    <source>
        <dbReference type="Proteomes" id="UP001488838"/>
    </source>
</evidence>
<organism evidence="2 3">
    <name type="scientific">Myodes glareolus</name>
    <name type="common">Bank vole</name>
    <name type="synonym">Clethrionomys glareolus</name>
    <dbReference type="NCBI Taxonomy" id="447135"/>
    <lineage>
        <taxon>Eukaryota</taxon>
        <taxon>Metazoa</taxon>
        <taxon>Chordata</taxon>
        <taxon>Craniata</taxon>
        <taxon>Vertebrata</taxon>
        <taxon>Euteleostomi</taxon>
        <taxon>Mammalia</taxon>
        <taxon>Eutheria</taxon>
        <taxon>Euarchontoglires</taxon>
        <taxon>Glires</taxon>
        <taxon>Rodentia</taxon>
        <taxon>Myomorpha</taxon>
        <taxon>Muroidea</taxon>
        <taxon>Cricetidae</taxon>
        <taxon>Arvicolinae</taxon>
        <taxon>Myodes</taxon>
    </lineage>
</organism>
<dbReference type="EMBL" id="JBBHLL010000020">
    <property type="protein sequence ID" value="KAK7829653.1"/>
    <property type="molecule type" value="Genomic_DNA"/>
</dbReference>
<dbReference type="AlphaFoldDB" id="A0AAW0JRP0"/>
<sequence>MVLLRDLFILQVVGLVFTYNFSNCNFKEISDIYSETIFPDLSEYLNGVIFNFWHFLCSLNSAACEQTDCLTKIEYHTLNPIPGCPSLPEKTFALKTKGTLTKHCPGYNETQ</sequence>
<dbReference type="GO" id="GO:0032722">
    <property type="term" value="P:positive regulation of chemokine production"/>
    <property type="evidence" value="ECO:0007669"/>
    <property type="project" value="TreeGrafter"/>
</dbReference>
<dbReference type="PANTHER" id="PTHR38003">
    <property type="entry name" value="THYMIC STROMAL LYMPHOPOIETIN"/>
    <property type="match status" value="1"/>
</dbReference>
<keyword evidence="1" id="KW-0732">Signal</keyword>
<protein>
    <submittedName>
        <fullName evidence="2">Uncharacterized protein</fullName>
    </submittedName>
</protein>
<dbReference type="GO" id="GO:0032755">
    <property type="term" value="P:positive regulation of interleukin-6 production"/>
    <property type="evidence" value="ECO:0007669"/>
    <property type="project" value="TreeGrafter"/>
</dbReference>
<dbReference type="GO" id="GO:0032754">
    <property type="term" value="P:positive regulation of interleukin-5 production"/>
    <property type="evidence" value="ECO:0007669"/>
    <property type="project" value="TreeGrafter"/>
</dbReference>
<dbReference type="GO" id="GO:0032733">
    <property type="term" value="P:positive regulation of interleukin-10 production"/>
    <property type="evidence" value="ECO:0007669"/>
    <property type="project" value="TreeGrafter"/>
</dbReference>
<dbReference type="GO" id="GO:0061844">
    <property type="term" value="P:antimicrobial humoral immune response mediated by antimicrobial peptide"/>
    <property type="evidence" value="ECO:0007669"/>
    <property type="project" value="TreeGrafter"/>
</dbReference>
<dbReference type="Proteomes" id="UP001488838">
    <property type="component" value="Unassembled WGS sequence"/>
</dbReference>
<dbReference type="GO" id="GO:0050729">
    <property type="term" value="P:positive regulation of inflammatory response"/>
    <property type="evidence" value="ECO:0007669"/>
    <property type="project" value="TreeGrafter"/>
</dbReference>
<comment type="caution">
    <text evidence="2">The sequence shown here is derived from an EMBL/GenBank/DDBJ whole genome shotgun (WGS) entry which is preliminary data.</text>
</comment>
<dbReference type="GO" id="GO:0032736">
    <property type="term" value="P:positive regulation of interleukin-13 production"/>
    <property type="evidence" value="ECO:0007669"/>
    <property type="project" value="TreeGrafter"/>
</dbReference>
<accession>A0AAW0JRP0</accession>
<feature type="non-terminal residue" evidence="2">
    <location>
        <position position="111"/>
    </location>
</feature>
<keyword evidence="3" id="KW-1185">Reference proteome</keyword>